<dbReference type="Gene3D" id="3.40.630.190">
    <property type="entry name" value="LCP protein"/>
    <property type="match status" value="1"/>
</dbReference>
<evidence type="ECO:0000313" key="2">
    <source>
        <dbReference type="Proteomes" id="UP000182631"/>
    </source>
</evidence>
<keyword evidence="2" id="KW-1185">Reference proteome</keyword>
<dbReference type="EMBL" id="FITM01000079">
    <property type="protein sequence ID" value="SAY38741.1"/>
    <property type="molecule type" value="Genomic_DNA"/>
</dbReference>
<protein>
    <submittedName>
        <fullName evidence="1">Uncharacterized protein</fullName>
    </submittedName>
</protein>
<proteinExistence type="predicted"/>
<evidence type="ECO:0000313" key="1">
    <source>
        <dbReference type="EMBL" id="SAY38741.1"/>
    </source>
</evidence>
<feature type="non-terminal residue" evidence="1">
    <location>
        <position position="199"/>
    </location>
</feature>
<gene>
    <name evidence="1" type="ORF">FLM9_682</name>
</gene>
<dbReference type="AlphaFoldDB" id="A0A164Y337"/>
<sequence>MPSIFLRIVLRLGTFFVALLVCSVALNRLWPRQADLVSRSGHGSQQEGTSPALKDPLMLLLMGLAPKDTEQQLPNISDILLVHLVPGQPVRLLQVPATTLVTVPGSGTVTLSRAYNIGDVRLVAELLKQHPNHPETLVDRYILSSSPSLAAFVDVMGGVPMMLDPPPQPLARVTSPPNDAGTIVQDVQDGNYQASSVGA</sequence>
<organism evidence="1 2">
    <name type="scientific">Candidatus Synechococcus spongiarum</name>
    <dbReference type="NCBI Taxonomy" id="431041"/>
    <lineage>
        <taxon>Bacteria</taxon>
        <taxon>Bacillati</taxon>
        <taxon>Cyanobacteriota</taxon>
        <taxon>Cyanophyceae</taxon>
        <taxon>Synechococcales</taxon>
        <taxon>Synechococcaceae</taxon>
        <taxon>Synechococcus</taxon>
    </lineage>
</organism>
<dbReference type="Proteomes" id="UP000182631">
    <property type="component" value="Unassembled WGS sequence"/>
</dbReference>
<accession>A0A164Y337</accession>
<name>A0A164Y337_9SYNE</name>
<reference evidence="2" key="1">
    <citation type="submission" date="2016-02" db="EMBL/GenBank/DDBJ databases">
        <authorList>
            <person name="liu f."/>
        </authorList>
    </citation>
    <scope>NUCLEOTIDE SEQUENCE [LARGE SCALE GENOMIC DNA]</scope>
</reference>